<dbReference type="GO" id="GO:0005634">
    <property type="term" value="C:nucleus"/>
    <property type="evidence" value="ECO:0007669"/>
    <property type="project" value="TreeGrafter"/>
</dbReference>
<reference evidence="3" key="1">
    <citation type="submission" date="2018-05" db="EMBL/GenBank/DDBJ databases">
        <authorList>
            <person name="Lanie J.A."/>
            <person name="Ng W.-L."/>
            <person name="Kazmierczak K.M."/>
            <person name="Andrzejewski T.M."/>
            <person name="Davidsen T.M."/>
            <person name="Wayne K.J."/>
            <person name="Tettelin H."/>
            <person name="Glass J.I."/>
            <person name="Rusch D."/>
            <person name="Podicherti R."/>
            <person name="Tsui H.-C.T."/>
            <person name="Winkler M.E."/>
        </authorList>
    </citation>
    <scope>NUCLEOTIDE SEQUENCE</scope>
</reference>
<dbReference type="PANTHER" id="PTHR14087">
    <property type="entry name" value="THYMOCYTE NUCLEAR PROTEIN 1"/>
    <property type="match status" value="1"/>
</dbReference>
<evidence type="ECO:0000256" key="1">
    <source>
        <dbReference type="ARBA" id="ARBA00022553"/>
    </source>
</evidence>
<name>A0A381Z7H7_9ZZZZ</name>
<dbReference type="SUPFAM" id="SSF88697">
    <property type="entry name" value="PUA domain-like"/>
    <property type="match status" value="1"/>
</dbReference>
<proteinExistence type="predicted"/>
<dbReference type="AlphaFoldDB" id="A0A381Z7H7"/>
<dbReference type="InterPro" id="IPR052181">
    <property type="entry name" value="5hmC_binding"/>
</dbReference>
<sequence>MAKSYWLMKSEPHVYSLDDLKRDRTTHWDGVRNYQARNHMMAMKKGDKVLFYHSQKTPPGAVGIARVVKEAYPDFTQFEKRSKYYDPKAIEEKPRWYMVDVRYVKKFKTEVSLPDIKTRQALKDMVLVNNSRLSVQPVRKREFDMIVKMGG</sequence>
<organism evidence="3">
    <name type="scientific">marine metagenome</name>
    <dbReference type="NCBI Taxonomy" id="408172"/>
    <lineage>
        <taxon>unclassified sequences</taxon>
        <taxon>metagenomes</taxon>
        <taxon>ecological metagenomes</taxon>
    </lineage>
</organism>
<dbReference type="EMBL" id="UINC01020094">
    <property type="protein sequence ID" value="SVA84707.1"/>
    <property type="molecule type" value="Genomic_DNA"/>
</dbReference>
<protein>
    <recommendedName>
        <fullName evidence="2">EVE domain-containing protein</fullName>
    </recommendedName>
</protein>
<dbReference type="Gene3D" id="3.10.590.10">
    <property type="entry name" value="ph1033 like domains"/>
    <property type="match status" value="1"/>
</dbReference>
<feature type="domain" description="EVE" evidence="2">
    <location>
        <begin position="4"/>
        <end position="149"/>
    </location>
</feature>
<keyword evidence="1" id="KW-0597">Phosphoprotein</keyword>
<gene>
    <name evidence="3" type="ORF">METZ01_LOCUS137561</name>
</gene>
<dbReference type="InterPro" id="IPR047197">
    <property type="entry name" value="THYN1-like_EVE"/>
</dbReference>
<evidence type="ECO:0000259" key="2">
    <source>
        <dbReference type="Pfam" id="PF01878"/>
    </source>
</evidence>
<dbReference type="CDD" id="cd21133">
    <property type="entry name" value="EVE"/>
    <property type="match status" value="1"/>
</dbReference>
<dbReference type="PANTHER" id="PTHR14087:SF7">
    <property type="entry name" value="THYMOCYTE NUCLEAR PROTEIN 1"/>
    <property type="match status" value="1"/>
</dbReference>
<dbReference type="Pfam" id="PF01878">
    <property type="entry name" value="EVE"/>
    <property type="match status" value="1"/>
</dbReference>
<dbReference type="InterPro" id="IPR002740">
    <property type="entry name" value="EVE_domain"/>
</dbReference>
<dbReference type="InterPro" id="IPR015947">
    <property type="entry name" value="PUA-like_sf"/>
</dbReference>
<accession>A0A381Z7H7</accession>
<evidence type="ECO:0000313" key="3">
    <source>
        <dbReference type="EMBL" id="SVA84707.1"/>
    </source>
</evidence>
<dbReference type="FunFam" id="3.10.590.10:FF:000003">
    <property type="entry name" value="Thymocyte nuclear protein 1"/>
    <property type="match status" value="1"/>
</dbReference>